<dbReference type="InterPro" id="IPR036086">
    <property type="entry name" value="ParB/Sulfiredoxin_sf"/>
</dbReference>
<evidence type="ECO:0000313" key="4">
    <source>
        <dbReference type="Proteomes" id="UP000603904"/>
    </source>
</evidence>
<evidence type="ECO:0000313" key="3">
    <source>
        <dbReference type="EMBL" id="GIH41361.1"/>
    </source>
</evidence>
<protein>
    <recommendedName>
        <fullName evidence="2">ParB-like N-terminal domain-containing protein</fullName>
    </recommendedName>
</protein>
<proteinExistence type="predicted"/>
<dbReference type="EMBL" id="BOOC01000021">
    <property type="protein sequence ID" value="GIH41361.1"/>
    <property type="molecule type" value="Genomic_DNA"/>
</dbReference>
<feature type="domain" description="ParB-like N-terminal" evidence="2">
    <location>
        <begin position="32"/>
        <end position="116"/>
    </location>
</feature>
<sequence length="358" mass="38924">MAAWTAMESPDVSSPKGKERGEDYHSRLSEVEIVPLHSLLSADTPRIMGEDPRHVRLLSSLETVLPPLIVHRPTMRVVDGMHRLRAAASRGDANIRVRFFDGDEHDAFVIAVRENSAHGLPLSAADRARAAERIVRSHPHWSDRMIAGIAGLSARMVGDIRRAVLSGSAQSTVRLGSDGRIRPLDGSAGRIRAAELIAKEPDASLRWIAQQAGISPGTVRDVRNRLRRGEGPLPDSMRRADERPEATPGEQPDLPDAPLPETTSDPGASRPSGSGGGRCRTSPLHTLIKDPALRSVEDGRLLLRILSASASLPSNRQQLIEAVPERCVELVSQAAKENAAAWAEFAEDLRRRAARQRA</sequence>
<feature type="region of interest" description="Disordered" evidence="1">
    <location>
        <begin position="1"/>
        <end position="23"/>
    </location>
</feature>
<comment type="caution">
    <text evidence="3">The sequence shown here is derived from an EMBL/GenBank/DDBJ whole genome shotgun (WGS) entry which is preliminary data.</text>
</comment>
<accession>A0ABQ4G2T1</accession>
<name>A0ABQ4G2T1_9ACTN</name>
<dbReference type="InterPro" id="IPR003115">
    <property type="entry name" value="ParB_N"/>
</dbReference>
<dbReference type="SMART" id="SM00470">
    <property type="entry name" value="ParB"/>
    <property type="match status" value="1"/>
</dbReference>
<dbReference type="SUPFAM" id="SSF110849">
    <property type="entry name" value="ParB/Sulfiredoxin"/>
    <property type="match status" value="1"/>
</dbReference>
<dbReference type="Proteomes" id="UP000603904">
    <property type="component" value="Unassembled WGS sequence"/>
</dbReference>
<gene>
    <name evidence="3" type="ORF">Mco01_43610</name>
</gene>
<feature type="region of interest" description="Disordered" evidence="1">
    <location>
        <begin position="219"/>
        <end position="286"/>
    </location>
</feature>
<dbReference type="RefSeq" id="WP_204058702.1">
    <property type="nucleotide sequence ID" value="NZ_BAAAGP010000012.1"/>
</dbReference>
<reference evidence="3 4" key="1">
    <citation type="submission" date="2021-01" db="EMBL/GenBank/DDBJ databases">
        <title>Whole genome shotgun sequence of Microbispora corallina NBRC 16416.</title>
        <authorList>
            <person name="Komaki H."/>
            <person name="Tamura T."/>
        </authorList>
    </citation>
    <scope>NUCLEOTIDE SEQUENCE [LARGE SCALE GENOMIC DNA]</scope>
    <source>
        <strain evidence="3 4">NBRC 16416</strain>
    </source>
</reference>
<keyword evidence="4" id="KW-1185">Reference proteome</keyword>
<evidence type="ECO:0000259" key="2">
    <source>
        <dbReference type="SMART" id="SM00470"/>
    </source>
</evidence>
<feature type="compositionally biased region" description="Basic and acidic residues" evidence="1">
    <location>
        <begin position="220"/>
        <end position="245"/>
    </location>
</feature>
<evidence type="ECO:0000256" key="1">
    <source>
        <dbReference type="SAM" id="MobiDB-lite"/>
    </source>
</evidence>
<organism evidence="3 4">
    <name type="scientific">Microbispora corallina</name>
    <dbReference type="NCBI Taxonomy" id="83302"/>
    <lineage>
        <taxon>Bacteria</taxon>
        <taxon>Bacillati</taxon>
        <taxon>Actinomycetota</taxon>
        <taxon>Actinomycetes</taxon>
        <taxon>Streptosporangiales</taxon>
        <taxon>Streptosporangiaceae</taxon>
        <taxon>Microbispora</taxon>
    </lineage>
</organism>